<gene>
    <name evidence="1" type="ORF">LLUC06_0132</name>
</gene>
<sequence>MAEAKFEAALIKKLEAEGWTYRKDLSYVSIKVLEGHWREVLNENNAYKLNGKPLSDVEFGLVIQEVQRIKTPYYAQLLLVGAGGVGSIPITRDDGSNLEVWTNVKYLDTK</sequence>
<evidence type="ECO:0000313" key="2">
    <source>
        <dbReference type="Proteomes" id="UP000192095"/>
    </source>
</evidence>
<dbReference type="AlphaFoldDB" id="A0A1V0NYX8"/>
<reference evidence="1 2" key="1">
    <citation type="journal article" date="2017" name="BMC Genomics">
        <title>Comparative and functional genomics of the Lactococcus lactis taxon; insights into evolution and niche adaptation.</title>
        <authorList>
            <person name="Kelleher P."/>
            <person name="Bottacini F."/>
            <person name="Mahony J."/>
            <person name="Kilcawley K.N."/>
            <person name="van Sinderen D."/>
        </authorList>
    </citation>
    <scope>NUCLEOTIDE SEQUENCE [LARGE SCALE GENOMIC DNA]</scope>
    <source>
        <strain evidence="1 2">UC06</strain>
    </source>
</reference>
<accession>A0A1V0NYX8</accession>
<dbReference type="EMBL" id="CP015902">
    <property type="protein sequence ID" value="ARE19681.1"/>
    <property type="molecule type" value="Genomic_DNA"/>
</dbReference>
<organism evidence="1 2">
    <name type="scientific">Lactococcus lactis subsp. lactis</name>
    <name type="common">Streptococcus lactis</name>
    <dbReference type="NCBI Taxonomy" id="1360"/>
    <lineage>
        <taxon>Bacteria</taxon>
        <taxon>Bacillati</taxon>
        <taxon>Bacillota</taxon>
        <taxon>Bacilli</taxon>
        <taxon>Lactobacillales</taxon>
        <taxon>Streptococcaceae</taxon>
        <taxon>Lactococcus</taxon>
    </lineage>
</organism>
<protein>
    <submittedName>
        <fullName evidence="1">Type I restriction-modification system, restriction subunit R</fullName>
    </submittedName>
</protein>
<name>A0A1V0NYX8_LACLL</name>
<proteinExistence type="predicted"/>
<dbReference type="Proteomes" id="UP000192095">
    <property type="component" value="Chromosome"/>
</dbReference>
<evidence type="ECO:0000313" key="1">
    <source>
        <dbReference type="EMBL" id="ARE19681.1"/>
    </source>
</evidence>